<dbReference type="GO" id="GO:0009318">
    <property type="term" value="C:exodeoxyribonuclease VII complex"/>
    <property type="evidence" value="ECO:0007669"/>
    <property type="project" value="InterPro"/>
</dbReference>
<evidence type="ECO:0000256" key="1">
    <source>
        <dbReference type="SAM" id="Phobius"/>
    </source>
</evidence>
<dbReference type="GO" id="GO:0008855">
    <property type="term" value="F:exodeoxyribonuclease VII activity"/>
    <property type="evidence" value="ECO:0007669"/>
    <property type="project" value="InterPro"/>
</dbReference>
<dbReference type="PANTHER" id="PTHR30008:SF0">
    <property type="entry name" value="EXODEOXYRIBONUCLEASE 7 LARGE SUBUNIT"/>
    <property type="match status" value="1"/>
</dbReference>
<dbReference type="Proteomes" id="UP000192796">
    <property type="component" value="Unassembled WGS sequence"/>
</dbReference>
<sequence length="368" mass="41519">MDSFEAHITNDQPPYNPGSLLNAFSNSLTSPLLNKPFLVKGIYKKGKGVNYNGVYYDVLKDEFTDNSITLVVPEKLRYELKEGQTIEAQAFLSKRLSTTTGRIDLILTVSDLLSRKEKEINEEEVKAQELLQQKAKIGYKDIDGVIRSRLYQQKSINVTIIIGTTAIIDNDIKHQLKDAVVVYDIKYVKVNLTRVPEIIHAMRENDTSDILVIARGGGENIQIFDNLELSQQALGLKSIFVTAIGHAADEPLLQKLADKHFITPTALGQYFYDLYNRTLDEFNNSKAKLIADLTKQIELNFQTQVQNLSTRLETTEKTMQEGEKENQAKVLNLTEGLAKSKSANQILTVLVLLLLLVIILLVIFKYQK</sequence>
<gene>
    <name evidence="3" type="ORF">A3860_18620</name>
</gene>
<dbReference type="STRING" id="1703345.A3860_18620"/>
<feature type="transmembrane region" description="Helical" evidence="1">
    <location>
        <begin position="346"/>
        <end position="364"/>
    </location>
</feature>
<protein>
    <recommendedName>
        <fullName evidence="2">Exonuclease VII large subunit C-terminal domain-containing protein</fullName>
    </recommendedName>
</protein>
<dbReference type="PANTHER" id="PTHR30008">
    <property type="entry name" value="EXODEOXYRIBONUCLEASE 7 LARGE SUBUNIT"/>
    <property type="match status" value="1"/>
</dbReference>
<feature type="domain" description="Exonuclease VII large subunit C-terminal" evidence="2">
    <location>
        <begin position="160"/>
        <end position="338"/>
    </location>
</feature>
<reference evidence="3 4" key="1">
    <citation type="submission" date="2016-03" db="EMBL/GenBank/DDBJ databases">
        <title>Niastella vici sp. nov., isolated from farmland soil.</title>
        <authorList>
            <person name="Chen L."/>
            <person name="Wang D."/>
            <person name="Yang S."/>
            <person name="Wang G."/>
        </authorList>
    </citation>
    <scope>NUCLEOTIDE SEQUENCE [LARGE SCALE GENOMIC DNA]</scope>
    <source>
        <strain evidence="3 4">DJ57</strain>
    </source>
</reference>
<dbReference type="InterPro" id="IPR020579">
    <property type="entry name" value="Exonuc_VII_lsu_C"/>
</dbReference>
<dbReference type="GO" id="GO:0006308">
    <property type="term" value="P:DNA catabolic process"/>
    <property type="evidence" value="ECO:0007669"/>
    <property type="project" value="InterPro"/>
</dbReference>
<keyword evidence="1" id="KW-0472">Membrane</keyword>
<dbReference type="Pfam" id="PF02601">
    <property type="entry name" value="Exonuc_VII_L"/>
    <property type="match status" value="1"/>
</dbReference>
<keyword evidence="1" id="KW-1133">Transmembrane helix</keyword>
<keyword evidence="1" id="KW-0812">Transmembrane</keyword>
<proteinExistence type="predicted"/>
<dbReference type="OrthoDB" id="785071at2"/>
<dbReference type="AlphaFoldDB" id="A0A1V9G2C7"/>
<dbReference type="RefSeq" id="WP_081146586.1">
    <property type="nucleotide sequence ID" value="NZ_LVYD01000041.1"/>
</dbReference>
<evidence type="ECO:0000259" key="2">
    <source>
        <dbReference type="Pfam" id="PF02601"/>
    </source>
</evidence>
<accession>A0A1V9G2C7</accession>
<evidence type="ECO:0000313" key="3">
    <source>
        <dbReference type="EMBL" id="OQP64773.1"/>
    </source>
</evidence>
<dbReference type="InterPro" id="IPR003753">
    <property type="entry name" value="Exonuc_VII_L"/>
</dbReference>
<keyword evidence="4" id="KW-1185">Reference proteome</keyword>
<evidence type="ECO:0000313" key="4">
    <source>
        <dbReference type="Proteomes" id="UP000192796"/>
    </source>
</evidence>
<organism evidence="3 4">
    <name type="scientific">Niastella vici</name>
    <dbReference type="NCBI Taxonomy" id="1703345"/>
    <lineage>
        <taxon>Bacteria</taxon>
        <taxon>Pseudomonadati</taxon>
        <taxon>Bacteroidota</taxon>
        <taxon>Chitinophagia</taxon>
        <taxon>Chitinophagales</taxon>
        <taxon>Chitinophagaceae</taxon>
        <taxon>Niastella</taxon>
    </lineage>
</organism>
<comment type="caution">
    <text evidence="3">The sequence shown here is derived from an EMBL/GenBank/DDBJ whole genome shotgun (WGS) entry which is preliminary data.</text>
</comment>
<name>A0A1V9G2C7_9BACT</name>
<dbReference type="EMBL" id="LVYD01000041">
    <property type="protein sequence ID" value="OQP64773.1"/>
    <property type="molecule type" value="Genomic_DNA"/>
</dbReference>